<keyword evidence="12" id="KW-1185">Reference proteome</keyword>
<evidence type="ECO:0000256" key="3">
    <source>
        <dbReference type="ARBA" id="ARBA00022862"/>
    </source>
</evidence>
<sequence length="215" mass="24076">MADITSELEALQQTIEQTAPEKIKHQIAETKSELARQFAPANAIQLGDQLPPFRLKDAVGVEQNSADLLGQHALLITFYRGEWCPFCNIAIAGLQKYHAELKAKGVNLVAITPELPNNTLTMTEKHELKFPVLTDLHNAYARQLGIVWKQPASLRPVYEALGHDLQQRNGDDSFEVPIPATLLVDKDGIVRNLFIEPDYYKRVDPKVVLGWTEAL</sequence>
<dbReference type="EC" id="1.11.1.24" evidence="1"/>
<keyword evidence="3" id="KW-0049">Antioxidant</keyword>
<dbReference type="STRING" id="602072.A0A1R3RKA0"/>
<dbReference type="CDD" id="cd02970">
    <property type="entry name" value="PRX_like2"/>
    <property type="match status" value="1"/>
</dbReference>
<evidence type="ECO:0000256" key="2">
    <source>
        <dbReference type="ARBA" id="ARBA00022559"/>
    </source>
</evidence>
<dbReference type="OMA" id="TWYRGGW"/>
<comment type="similarity">
    <text evidence="8">Belongs to the peroxiredoxin family. BCP/PrxQ subfamily.</text>
</comment>
<name>A0A1R3RKA0_ASPC5</name>
<evidence type="ECO:0000313" key="11">
    <source>
        <dbReference type="EMBL" id="OOF94911.1"/>
    </source>
</evidence>
<evidence type="ECO:0000256" key="1">
    <source>
        <dbReference type="ARBA" id="ARBA00013017"/>
    </source>
</evidence>
<dbReference type="GO" id="GO:0008379">
    <property type="term" value="F:thioredoxin peroxidase activity"/>
    <property type="evidence" value="ECO:0007669"/>
    <property type="project" value="TreeGrafter"/>
</dbReference>
<organism evidence="11 12">
    <name type="scientific">Aspergillus carbonarius (strain ITEM 5010)</name>
    <dbReference type="NCBI Taxonomy" id="602072"/>
    <lineage>
        <taxon>Eukaryota</taxon>
        <taxon>Fungi</taxon>
        <taxon>Dikarya</taxon>
        <taxon>Ascomycota</taxon>
        <taxon>Pezizomycotina</taxon>
        <taxon>Eurotiomycetes</taxon>
        <taxon>Eurotiomycetidae</taxon>
        <taxon>Eurotiales</taxon>
        <taxon>Aspergillaceae</taxon>
        <taxon>Aspergillus</taxon>
        <taxon>Aspergillus subgen. Circumdati</taxon>
    </lineage>
</organism>
<evidence type="ECO:0000256" key="4">
    <source>
        <dbReference type="ARBA" id="ARBA00023002"/>
    </source>
</evidence>
<dbReference type="PANTHER" id="PTHR42801:SF7">
    <property type="entry name" value="SLL1159 PROTEIN"/>
    <property type="match status" value="1"/>
</dbReference>
<evidence type="ECO:0000313" key="12">
    <source>
        <dbReference type="Proteomes" id="UP000188318"/>
    </source>
</evidence>
<feature type="domain" description="Thioredoxin" evidence="10">
    <location>
        <begin position="44"/>
        <end position="215"/>
    </location>
</feature>
<keyword evidence="4" id="KW-0560">Oxidoreductase</keyword>
<evidence type="ECO:0000256" key="7">
    <source>
        <dbReference type="ARBA" id="ARBA00032824"/>
    </source>
</evidence>
<dbReference type="GO" id="GO:0034599">
    <property type="term" value="P:cellular response to oxidative stress"/>
    <property type="evidence" value="ECO:0007669"/>
    <property type="project" value="TreeGrafter"/>
</dbReference>
<dbReference type="Pfam" id="PF00578">
    <property type="entry name" value="AhpC-TSA"/>
    <property type="match status" value="1"/>
</dbReference>
<dbReference type="Proteomes" id="UP000188318">
    <property type="component" value="Unassembled WGS sequence"/>
</dbReference>
<dbReference type="InterPro" id="IPR036249">
    <property type="entry name" value="Thioredoxin-like_sf"/>
</dbReference>
<evidence type="ECO:0000256" key="6">
    <source>
        <dbReference type="ARBA" id="ARBA00023284"/>
    </source>
</evidence>
<dbReference type="OrthoDB" id="338622at2759"/>
<dbReference type="Gene3D" id="3.40.30.10">
    <property type="entry name" value="Glutaredoxin"/>
    <property type="match status" value="1"/>
</dbReference>
<dbReference type="EMBL" id="KV907501">
    <property type="protein sequence ID" value="OOF94911.1"/>
    <property type="molecule type" value="Genomic_DNA"/>
</dbReference>
<dbReference type="InterPro" id="IPR000866">
    <property type="entry name" value="AhpC/TSA"/>
</dbReference>
<dbReference type="SUPFAM" id="SSF52833">
    <property type="entry name" value="Thioredoxin-like"/>
    <property type="match status" value="1"/>
</dbReference>
<dbReference type="PROSITE" id="PS51352">
    <property type="entry name" value="THIOREDOXIN_2"/>
    <property type="match status" value="1"/>
</dbReference>
<comment type="catalytic activity">
    <reaction evidence="9">
        <text>a hydroperoxide + [thioredoxin]-dithiol = an alcohol + [thioredoxin]-disulfide + H2O</text>
        <dbReference type="Rhea" id="RHEA:62620"/>
        <dbReference type="Rhea" id="RHEA-COMP:10698"/>
        <dbReference type="Rhea" id="RHEA-COMP:10700"/>
        <dbReference type="ChEBI" id="CHEBI:15377"/>
        <dbReference type="ChEBI" id="CHEBI:29950"/>
        <dbReference type="ChEBI" id="CHEBI:30879"/>
        <dbReference type="ChEBI" id="CHEBI:35924"/>
        <dbReference type="ChEBI" id="CHEBI:50058"/>
        <dbReference type="EC" id="1.11.1.24"/>
    </reaction>
</comment>
<dbReference type="PANTHER" id="PTHR42801">
    <property type="entry name" value="THIOREDOXIN-DEPENDENT PEROXIDE REDUCTASE"/>
    <property type="match status" value="1"/>
</dbReference>
<keyword evidence="2" id="KW-0575">Peroxidase</keyword>
<accession>A0A1R3RKA0</accession>
<keyword evidence="6" id="KW-0676">Redox-active center</keyword>
<gene>
    <name evidence="11" type="ORF">ASPCADRAFT_50742</name>
</gene>
<dbReference type="InterPro" id="IPR013766">
    <property type="entry name" value="Thioredoxin_domain"/>
</dbReference>
<dbReference type="GO" id="GO:0005737">
    <property type="term" value="C:cytoplasm"/>
    <property type="evidence" value="ECO:0007669"/>
    <property type="project" value="TreeGrafter"/>
</dbReference>
<dbReference type="AlphaFoldDB" id="A0A1R3RKA0"/>
<proteinExistence type="inferred from homology"/>
<keyword evidence="5" id="KW-1015">Disulfide bond</keyword>
<protein>
    <recommendedName>
        <fullName evidence="1">thioredoxin-dependent peroxiredoxin</fullName>
        <ecNumber evidence="1">1.11.1.24</ecNumber>
    </recommendedName>
    <alternativeName>
        <fullName evidence="7">Thioredoxin peroxidase</fullName>
    </alternativeName>
</protein>
<reference evidence="12" key="1">
    <citation type="journal article" date="2017" name="Genome Biol.">
        <title>Comparative genomics reveals high biological diversity and specific adaptations in the industrially and medically important fungal genus Aspergillus.</title>
        <authorList>
            <person name="de Vries R.P."/>
            <person name="Riley R."/>
            <person name="Wiebenga A."/>
            <person name="Aguilar-Osorio G."/>
            <person name="Amillis S."/>
            <person name="Uchima C.A."/>
            <person name="Anderluh G."/>
            <person name="Asadollahi M."/>
            <person name="Askin M."/>
            <person name="Barry K."/>
            <person name="Battaglia E."/>
            <person name="Bayram O."/>
            <person name="Benocci T."/>
            <person name="Braus-Stromeyer S.A."/>
            <person name="Caldana C."/>
            <person name="Canovas D."/>
            <person name="Cerqueira G.C."/>
            <person name="Chen F."/>
            <person name="Chen W."/>
            <person name="Choi C."/>
            <person name="Clum A."/>
            <person name="Dos Santos R.A."/>
            <person name="Damasio A.R."/>
            <person name="Diallinas G."/>
            <person name="Emri T."/>
            <person name="Fekete E."/>
            <person name="Flipphi M."/>
            <person name="Freyberg S."/>
            <person name="Gallo A."/>
            <person name="Gournas C."/>
            <person name="Habgood R."/>
            <person name="Hainaut M."/>
            <person name="Harispe M.L."/>
            <person name="Henrissat B."/>
            <person name="Hilden K.S."/>
            <person name="Hope R."/>
            <person name="Hossain A."/>
            <person name="Karabika E."/>
            <person name="Karaffa L."/>
            <person name="Karanyi Z."/>
            <person name="Krasevec N."/>
            <person name="Kuo A."/>
            <person name="Kusch H."/>
            <person name="LaButti K."/>
            <person name="Lagendijk E.L."/>
            <person name="Lapidus A."/>
            <person name="Levasseur A."/>
            <person name="Lindquist E."/>
            <person name="Lipzen A."/>
            <person name="Logrieco A.F."/>
            <person name="MacCabe A."/>
            <person name="Maekelae M.R."/>
            <person name="Malavazi I."/>
            <person name="Melin P."/>
            <person name="Meyer V."/>
            <person name="Mielnichuk N."/>
            <person name="Miskei M."/>
            <person name="Molnar A.P."/>
            <person name="Mule G."/>
            <person name="Ngan C.Y."/>
            <person name="Orejas M."/>
            <person name="Orosz E."/>
            <person name="Ouedraogo J.P."/>
            <person name="Overkamp K.M."/>
            <person name="Park H.-S."/>
            <person name="Perrone G."/>
            <person name="Piumi F."/>
            <person name="Punt P.J."/>
            <person name="Ram A.F."/>
            <person name="Ramon A."/>
            <person name="Rauscher S."/>
            <person name="Record E."/>
            <person name="Riano-Pachon D.M."/>
            <person name="Robert V."/>
            <person name="Roehrig J."/>
            <person name="Ruller R."/>
            <person name="Salamov A."/>
            <person name="Salih N.S."/>
            <person name="Samson R.A."/>
            <person name="Sandor E."/>
            <person name="Sanguinetti M."/>
            <person name="Schuetze T."/>
            <person name="Sepcic K."/>
            <person name="Shelest E."/>
            <person name="Sherlock G."/>
            <person name="Sophianopoulou V."/>
            <person name="Squina F.M."/>
            <person name="Sun H."/>
            <person name="Susca A."/>
            <person name="Todd R.B."/>
            <person name="Tsang A."/>
            <person name="Unkles S.E."/>
            <person name="van de Wiele N."/>
            <person name="van Rossen-Uffink D."/>
            <person name="Oliveira J.V."/>
            <person name="Vesth T.C."/>
            <person name="Visser J."/>
            <person name="Yu J.-H."/>
            <person name="Zhou M."/>
            <person name="Andersen M.R."/>
            <person name="Archer D.B."/>
            <person name="Baker S.E."/>
            <person name="Benoit I."/>
            <person name="Brakhage A.A."/>
            <person name="Braus G.H."/>
            <person name="Fischer R."/>
            <person name="Frisvad J.C."/>
            <person name="Goldman G.H."/>
            <person name="Houbraken J."/>
            <person name="Oakley B."/>
            <person name="Pocsi I."/>
            <person name="Scazzocchio C."/>
            <person name="Seiboth B."/>
            <person name="vanKuyk P.A."/>
            <person name="Wortman J."/>
            <person name="Dyer P.S."/>
            <person name="Grigoriev I.V."/>
        </authorList>
    </citation>
    <scope>NUCLEOTIDE SEQUENCE [LARGE SCALE GENOMIC DNA]</scope>
    <source>
        <strain evidence="12">ITEM 5010</strain>
    </source>
</reference>
<evidence type="ECO:0000256" key="5">
    <source>
        <dbReference type="ARBA" id="ARBA00023157"/>
    </source>
</evidence>
<evidence type="ECO:0000256" key="9">
    <source>
        <dbReference type="ARBA" id="ARBA00049091"/>
    </source>
</evidence>
<dbReference type="VEuPathDB" id="FungiDB:ASPCADRAFT_50742"/>
<evidence type="ECO:0000256" key="8">
    <source>
        <dbReference type="ARBA" id="ARBA00038489"/>
    </source>
</evidence>
<evidence type="ECO:0000259" key="10">
    <source>
        <dbReference type="PROSITE" id="PS51352"/>
    </source>
</evidence>
<dbReference type="GO" id="GO:0045454">
    <property type="term" value="P:cell redox homeostasis"/>
    <property type="evidence" value="ECO:0007669"/>
    <property type="project" value="TreeGrafter"/>
</dbReference>
<dbReference type="InterPro" id="IPR050924">
    <property type="entry name" value="Peroxiredoxin_BCP/PrxQ"/>
</dbReference>